<evidence type="ECO:0000313" key="3">
    <source>
        <dbReference type="WBParaSite" id="nRc.2.0.1.t10926-RA"/>
    </source>
</evidence>
<reference evidence="3" key="1">
    <citation type="submission" date="2022-11" db="UniProtKB">
        <authorList>
            <consortium name="WormBaseParasite"/>
        </authorList>
    </citation>
    <scope>IDENTIFICATION</scope>
</reference>
<feature type="compositionally biased region" description="Basic and acidic residues" evidence="1">
    <location>
        <begin position="87"/>
        <end position="131"/>
    </location>
</feature>
<evidence type="ECO:0000256" key="1">
    <source>
        <dbReference type="SAM" id="MobiDB-lite"/>
    </source>
</evidence>
<dbReference type="WBParaSite" id="nRc.2.0.1.t10926-RA">
    <property type="protein sequence ID" value="nRc.2.0.1.t10926-RA"/>
    <property type="gene ID" value="nRc.2.0.1.g10926"/>
</dbReference>
<evidence type="ECO:0000313" key="2">
    <source>
        <dbReference type="Proteomes" id="UP000887565"/>
    </source>
</evidence>
<name>A0A915ICG8_ROMCU</name>
<accession>A0A915ICG8</accession>
<feature type="region of interest" description="Disordered" evidence="1">
    <location>
        <begin position="1"/>
        <end position="142"/>
    </location>
</feature>
<sequence>MTDELHTQQTRLSSTPCTEHGKTLSKRTTHHPEQHAQQKAQEMAGQTSSQTGATWQPKVMTIKTAVPAKQTPPPHRSDSHHSRHESHHCDNRHGKETKQPRKDTTSCDSCQQERSKDALPHPTQREQRRQGPDVSHTNHSHTHHVAAAYGPYVSPDHRTSSTIIGYHYMTGTWSTPAPGTPQSFEPRSPSMATNLPNYTRFRTTDHCIIMLASPSYLPCIHPSVECFSPRILHKMVLINFLGRLGVRVTMAIHICATNASLALYQYFGAHYRTMYQELQPPMSPNIAALIL</sequence>
<dbReference type="AlphaFoldDB" id="A0A915ICG8"/>
<feature type="compositionally biased region" description="Polar residues" evidence="1">
    <location>
        <begin position="37"/>
        <end position="54"/>
    </location>
</feature>
<feature type="compositionally biased region" description="Polar residues" evidence="1">
    <location>
        <begin position="7"/>
        <end position="17"/>
    </location>
</feature>
<proteinExistence type="predicted"/>
<organism evidence="2 3">
    <name type="scientific">Romanomermis culicivorax</name>
    <name type="common">Nematode worm</name>
    <dbReference type="NCBI Taxonomy" id="13658"/>
    <lineage>
        <taxon>Eukaryota</taxon>
        <taxon>Metazoa</taxon>
        <taxon>Ecdysozoa</taxon>
        <taxon>Nematoda</taxon>
        <taxon>Enoplea</taxon>
        <taxon>Dorylaimia</taxon>
        <taxon>Mermithida</taxon>
        <taxon>Mermithoidea</taxon>
        <taxon>Mermithidae</taxon>
        <taxon>Romanomermis</taxon>
    </lineage>
</organism>
<protein>
    <submittedName>
        <fullName evidence="3">Uncharacterized protein</fullName>
    </submittedName>
</protein>
<keyword evidence="2" id="KW-1185">Reference proteome</keyword>
<dbReference type="Proteomes" id="UP000887565">
    <property type="component" value="Unplaced"/>
</dbReference>